<protein>
    <submittedName>
        <fullName evidence="2">Uncharacterized protein</fullName>
    </submittedName>
</protein>
<organism evidence="2">
    <name type="scientific">Chromera velia CCMP2878</name>
    <dbReference type="NCBI Taxonomy" id="1169474"/>
    <lineage>
        <taxon>Eukaryota</taxon>
        <taxon>Sar</taxon>
        <taxon>Alveolata</taxon>
        <taxon>Colpodellida</taxon>
        <taxon>Chromeraceae</taxon>
        <taxon>Chromera</taxon>
    </lineage>
</organism>
<evidence type="ECO:0000313" key="2">
    <source>
        <dbReference type="EMBL" id="CEM15681.1"/>
    </source>
</evidence>
<accession>A0A0G4FNB2</accession>
<feature type="compositionally biased region" description="Acidic residues" evidence="1">
    <location>
        <begin position="69"/>
        <end position="79"/>
    </location>
</feature>
<reference evidence="2" key="1">
    <citation type="submission" date="2014-11" db="EMBL/GenBank/DDBJ databases">
        <authorList>
            <person name="Otto D Thomas"/>
            <person name="Naeem Raeece"/>
        </authorList>
    </citation>
    <scope>NUCLEOTIDE SEQUENCE</scope>
</reference>
<gene>
    <name evidence="2" type="ORF">Cvel_17909</name>
</gene>
<evidence type="ECO:0000256" key="1">
    <source>
        <dbReference type="SAM" id="MobiDB-lite"/>
    </source>
</evidence>
<proteinExistence type="predicted"/>
<feature type="region of interest" description="Disordered" evidence="1">
    <location>
        <begin position="22"/>
        <end position="85"/>
    </location>
</feature>
<feature type="compositionally biased region" description="Basic and acidic residues" evidence="1">
    <location>
        <begin position="52"/>
        <end position="65"/>
    </location>
</feature>
<sequence length="85" mass="9177">MESLASQGRVDVGLSYTIQNVLQPSVPTPSSAPIPAPSDDQEMPQTEAQGQTDEHRDEHPLHEDTSGMDVDDEEIDAEEGLGSYP</sequence>
<dbReference type="VEuPathDB" id="CryptoDB:Cvel_17909"/>
<dbReference type="AlphaFoldDB" id="A0A0G4FNB2"/>
<name>A0A0G4FNB2_9ALVE</name>
<feature type="compositionally biased region" description="Pro residues" evidence="1">
    <location>
        <begin position="26"/>
        <end position="36"/>
    </location>
</feature>
<dbReference type="EMBL" id="CDMZ01000502">
    <property type="protein sequence ID" value="CEM15681.1"/>
    <property type="molecule type" value="Genomic_DNA"/>
</dbReference>